<dbReference type="PROSITE" id="PS50076">
    <property type="entry name" value="DNAJ_2"/>
    <property type="match status" value="1"/>
</dbReference>
<protein>
    <submittedName>
        <fullName evidence="3">DnaJ domain-containing protein</fullName>
    </submittedName>
</protein>
<dbReference type="Pfam" id="PF00226">
    <property type="entry name" value="DnaJ"/>
    <property type="match status" value="1"/>
</dbReference>
<keyword evidence="4" id="KW-1185">Reference proteome</keyword>
<comment type="caution">
    <text evidence="3">The sequence shown here is derived from an EMBL/GenBank/DDBJ whole genome shotgun (WGS) entry which is preliminary data.</text>
</comment>
<feature type="domain" description="J" evidence="2">
    <location>
        <begin position="180"/>
        <end position="252"/>
    </location>
</feature>
<dbReference type="Gene3D" id="1.10.287.110">
    <property type="entry name" value="DnaJ domain"/>
    <property type="match status" value="1"/>
</dbReference>
<dbReference type="AlphaFoldDB" id="A0AAV9XYJ7"/>
<dbReference type="PANTHER" id="PTHR24074">
    <property type="entry name" value="CO-CHAPERONE PROTEIN DJLA"/>
    <property type="match status" value="1"/>
</dbReference>
<accession>A0AAV9XYJ7</accession>
<dbReference type="InterPro" id="IPR018253">
    <property type="entry name" value="DnaJ_domain_CS"/>
</dbReference>
<dbReference type="SMART" id="SM00271">
    <property type="entry name" value="DnaJ"/>
    <property type="match status" value="1"/>
</dbReference>
<feature type="region of interest" description="Disordered" evidence="1">
    <location>
        <begin position="577"/>
        <end position="597"/>
    </location>
</feature>
<dbReference type="CDD" id="cd06257">
    <property type="entry name" value="DnaJ"/>
    <property type="match status" value="1"/>
</dbReference>
<dbReference type="Proteomes" id="UP001311799">
    <property type="component" value="Unassembled WGS sequence"/>
</dbReference>
<evidence type="ECO:0000313" key="3">
    <source>
        <dbReference type="EMBL" id="KAK6588972.1"/>
    </source>
</evidence>
<evidence type="ECO:0000259" key="2">
    <source>
        <dbReference type="PROSITE" id="PS50076"/>
    </source>
</evidence>
<organism evidence="3 4">
    <name type="scientific">Cryptosporidium xiaoi</name>
    <dbReference type="NCBI Taxonomy" id="659607"/>
    <lineage>
        <taxon>Eukaryota</taxon>
        <taxon>Sar</taxon>
        <taxon>Alveolata</taxon>
        <taxon>Apicomplexa</taxon>
        <taxon>Conoidasida</taxon>
        <taxon>Coccidia</taxon>
        <taxon>Eucoccidiorida</taxon>
        <taxon>Eimeriorina</taxon>
        <taxon>Cryptosporidiidae</taxon>
        <taxon>Cryptosporidium</taxon>
    </lineage>
</organism>
<proteinExistence type="predicted"/>
<dbReference type="InterPro" id="IPR036869">
    <property type="entry name" value="J_dom_sf"/>
</dbReference>
<dbReference type="EMBL" id="JAWDEY010000018">
    <property type="protein sequence ID" value="KAK6588972.1"/>
    <property type="molecule type" value="Genomic_DNA"/>
</dbReference>
<dbReference type="InterPro" id="IPR050817">
    <property type="entry name" value="DjlA_DnaK_co-chaperone"/>
</dbReference>
<gene>
    <name evidence="3" type="ORF">RS030_263659</name>
</gene>
<dbReference type="SUPFAM" id="SSF46565">
    <property type="entry name" value="Chaperone J-domain"/>
    <property type="match status" value="1"/>
</dbReference>
<dbReference type="PROSITE" id="PS00636">
    <property type="entry name" value="DNAJ_1"/>
    <property type="match status" value="1"/>
</dbReference>
<evidence type="ECO:0000313" key="4">
    <source>
        <dbReference type="Proteomes" id="UP001311799"/>
    </source>
</evidence>
<evidence type="ECO:0000256" key="1">
    <source>
        <dbReference type="SAM" id="MobiDB-lite"/>
    </source>
</evidence>
<reference evidence="3 4" key="1">
    <citation type="submission" date="2023-10" db="EMBL/GenBank/DDBJ databases">
        <title>Comparative genomics analysis reveals potential genetic determinants of host preference in Cryptosporidium xiaoi.</title>
        <authorList>
            <person name="Xiao L."/>
            <person name="Li J."/>
        </authorList>
    </citation>
    <scope>NUCLEOTIDE SEQUENCE [LARGE SCALE GENOMIC DNA]</scope>
    <source>
        <strain evidence="3 4">52996</strain>
    </source>
</reference>
<name>A0AAV9XYJ7_9CRYT</name>
<dbReference type="InterPro" id="IPR001623">
    <property type="entry name" value="DnaJ_domain"/>
</dbReference>
<dbReference type="PRINTS" id="PR00625">
    <property type="entry name" value="JDOMAIN"/>
</dbReference>
<sequence>MFHERLREYKKSVSNIEHDLDLLRSKQEGSRQVSGDLLQKDNNSVFELSSARPKYENVCLGKILIGNNTEKSDETKSKVSYCSQSLKSNDSSTKDEYVKNLRNMDCRRKRELIISNDYIAKKNQRTNDDDFFAFDSYLKSSFNSINQHSFKNKEFENGYKNNQNVPNKGFVSRNNITSYKFYDILGVHLGSNISEIKSSYRKKATKYHPDKLKRNKLTETKYNEYLEKFQEIQEAYEILSNPNKKGLYDEYGDEILKYGIFESLNGLKEVNFNINTESNSGSSSFVGSIDLDKTGKQNRAINSKITEYVDRGKSFSGNNGDGSNINLAIDKNNGNDDLDFEWKVYWQRLLIELFIIPVLRNNCLELRDVGGMNVSVLGYRELIKNSQRYLRNMKNFSEILFSNPITLFLNTDSYIKTNFKREDSRGMEAGGRNSLFSRLTEKLGLEKCDNDEGNNESSNIGFNNIQIVCGTAIGNAGEIKCNESFSINGLNLNDIGKLGENLSGLIFGESSESWEKLLKLAKTGVYSNYDGFSGSLKRRLKSIQNEYNWIVLVFVSEEFLPLSDQELLLEHYTLEDTNPRSSSLPESTQDETEEQHNKNEAIIDCTTDFKSLSLFPCLIFRPKRSENKSNEEDNIFDKTPCGVSREDIVYTRPSGSQIKMACQVLEFVFQLDETGFNVLNDKSCRLIAN</sequence>